<dbReference type="Proteomes" id="UP000179368">
    <property type="component" value="Unassembled WGS sequence"/>
</dbReference>
<organism evidence="2 3">
    <name type="scientific">Candidatus Jorgensenbacteria bacterium GWA1_49_17</name>
    <dbReference type="NCBI Taxonomy" id="1798467"/>
    <lineage>
        <taxon>Bacteria</taxon>
        <taxon>Candidatus Joergenseniibacteriota</taxon>
    </lineage>
</organism>
<dbReference type="EMBL" id="MFKG01000007">
    <property type="protein sequence ID" value="OGG40702.1"/>
    <property type="molecule type" value="Genomic_DNA"/>
</dbReference>
<proteinExistence type="predicted"/>
<protein>
    <submittedName>
        <fullName evidence="2">Uncharacterized protein</fullName>
    </submittedName>
</protein>
<accession>A0A1F6BVA6</accession>
<name>A0A1F6BVA6_9BACT</name>
<feature type="coiled-coil region" evidence="1">
    <location>
        <begin position="20"/>
        <end position="47"/>
    </location>
</feature>
<evidence type="ECO:0000313" key="2">
    <source>
        <dbReference type="EMBL" id="OGG40702.1"/>
    </source>
</evidence>
<reference evidence="2 3" key="1">
    <citation type="journal article" date="2016" name="Nat. Commun.">
        <title>Thousands of microbial genomes shed light on interconnected biogeochemical processes in an aquifer system.</title>
        <authorList>
            <person name="Anantharaman K."/>
            <person name="Brown C.T."/>
            <person name="Hug L.A."/>
            <person name="Sharon I."/>
            <person name="Castelle C.J."/>
            <person name="Probst A.J."/>
            <person name="Thomas B.C."/>
            <person name="Singh A."/>
            <person name="Wilkins M.J."/>
            <person name="Karaoz U."/>
            <person name="Brodie E.L."/>
            <person name="Williams K.H."/>
            <person name="Hubbard S.S."/>
            <person name="Banfield J.F."/>
        </authorList>
    </citation>
    <scope>NUCLEOTIDE SEQUENCE [LARGE SCALE GENOMIC DNA]</scope>
</reference>
<evidence type="ECO:0000256" key="1">
    <source>
        <dbReference type="SAM" id="Coils"/>
    </source>
</evidence>
<keyword evidence="1" id="KW-0175">Coiled coil</keyword>
<gene>
    <name evidence="2" type="ORF">A2116_01290</name>
</gene>
<sequence length="90" mass="11002">MGDMNEDKVFQKLGEHDKQFDLLATILNKHEERLSRLEDKIDDFYRRFLTAHDEIMTILRKLDEERVFTTRWIERIEEEITKIKAHLNIK</sequence>
<comment type="caution">
    <text evidence="2">The sequence shown here is derived from an EMBL/GenBank/DDBJ whole genome shotgun (WGS) entry which is preliminary data.</text>
</comment>
<dbReference type="AlphaFoldDB" id="A0A1F6BVA6"/>
<evidence type="ECO:0000313" key="3">
    <source>
        <dbReference type="Proteomes" id="UP000179368"/>
    </source>
</evidence>